<feature type="domain" description="GST N-terminal" evidence="1">
    <location>
        <begin position="30"/>
        <end position="109"/>
    </location>
</feature>
<gene>
    <name evidence="3" type="ORF">PHLGIDRAFT_32476</name>
</gene>
<dbReference type="SUPFAM" id="SSF52833">
    <property type="entry name" value="Thioredoxin-like"/>
    <property type="match status" value="1"/>
</dbReference>
<dbReference type="HOGENOM" id="CLU_011226_9_1_1"/>
<dbReference type="InterPro" id="IPR036282">
    <property type="entry name" value="Glutathione-S-Trfase_C_sf"/>
</dbReference>
<name>A0A0C3RZ63_PHLG1</name>
<reference evidence="3 4" key="1">
    <citation type="journal article" date="2014" name="PLoS Genet.">
        <title>Analysis of the Phlebiopsis gigantea genome, transcriptome and secretome provides insight into its pioneer colonization strategies of wood.</title>
        <authorList>
            <person name="Hori C."/>
            <person name="Ishida T."/>
            <person name="Igarashi K."/>
            <person name="Samejima M."/>
            <person name="Suzuki H."/>
            <person name="Master E."/>
            <person name="Ferreira P."/>
            <person name="Ruiz-Duenas F.J."/>
            <person name="Held B."/>
            <person name="Canessa P."/>
            <person name="Larrondo L.F."/>
            <person name="Schmoll M."/>
            <person name="Druzhinina I.S."/>
            <person name="Kubicek C.P."/>
            <person name="Gaskell J.A."/>
            <person name="Kersten P."/>
            <person name="St John F."/>
            <person name="Glasner J."/>
            <person name="Sabat G."/>
            <person name="Splinter BonDurant S."/>
            <person name="Syed K."/>
            <person name="Yadav J."/>
            <person name="Mgbeahuruike A.C."/>
            <person name="Kovalchuk A."/>
            <person name="Asiegbu F.O."/>
            <person name="Lackner G."/>
            <person name="Hoffmeister D."/>
            <person name="Rencoret J."/>
            <person name="Gutierrez A."/>
            <person name="Sun H."/>
            <person name="Lindquist E."/>
            <person name="Barry K."/>
            <person name="Riley R."/>
            <person name="Grigoriev I.V."/>
            <person name="Henrissat B."/>
            <person name="Kues U."/>
            <person name="Berka R.M."/>
            <person name="Martinez A.T."/>
            <person name="Covert S.F."/>
            <person name="Blanchette R.A."/>
            <person name="Cullen D."/>
        </authorList>
    </citation>
    <scope>NUCLEOTIDE SEQUENCE [LARGE SCALE GENOMIC DNA]</scope>
    <source>
        <strain evidence="3 4">11061_1 CR5-6</strain>
    </source>
</reference>
<dbReference type="InterPro" id="IPR004045">
    <property type="entry name" value="Glutathione_S-Trfase_N"/>
</dbReference>
<dbReference type="PANTHER" id="PTHR43968">
    <property type="match status" value="1"/>
</dbReference>
<dbReference type="SFLD" id="SFLDS00019">
    <property type="entry name" value="Glutathione_Transferase_(cytos"/>
    <property type="match status" value="1"/>
</dbReference>
<accession>A0A0C3RZ63</accession>
<dbReference type="InterPro" id="IPR010987">
    <property type="entry name" value="Glutathione-S-Trfase_C-like"/>
</dbReference>
<dbReference type="SUPFAM" id="SSF47616">
    <property type="entry name" value="GST C-terminal domain-like"/>
    <property type="match status" value="1"/>
</dbReference>
<dbReference type="Gene3D" id="1.20.1050.10">
    <property type="match status" value="1"/>
</dbReference>
<dbReference type="Pfam" id="PF13409">
    <property type="entry name" value="GST_N_2"/>
    <property type="match status" value="1"/>
</dbReference>
<dbReference type="InterPro" id="IPR036249">
    <property type="entry name" value="Thioredoxin-like_sf"/>
</dbReference>
<proteinExistence type="predicted"/>
<evidence type="ECO:0008006" key="5">
    <source>
        <dbReference type="Google" id="ProtNLM"/>
    </source>
</evidence>
<dbReference type="Gene3D" id="3.40.30.10">
    <property type="entry name" value="Glutaredoxin"/>
    <property type="match status" value="1"/>
</dbReference>
<keyword evidence="4" id="KW-1185">Reference proteome</keyword>
<dbReference type="CDD" id="cd00299">
    <property type="entry name" value="GST_C_family"/>
    <property type="match status" value="1"/>
</dbReference>
<dbReference type="InterPro" id="IPR040079">
    <property type="entry name" value="Glutathione_S-Trfase"/>
</dbReference>
<dbReference type="PROSITE" id="PS50405">
    <property type="entry name" value="GST_CTER"/>
    <property type="match status" value="1"/>
</dbReference>
<dbReference type="EMBL" id="KN840752">
    <property type="protein sequence ID" value="KIP01662.1"/>
    <property type="molecule type" value="Genomic_DNA"/>
</dbReference>
<evidence type="ECO:0000313" key="4">
    <source>
        <dbReference type="Proteomes" id="UP000053257"/>
    </source>
</evidence>
<evidence type="ECO:0000259" key="2">
    <source>
        <dbReference type="PROSITE" id="PS50405"/>
    </source>
</evidence>
<protein>
    <recommendedName>
        <fullName evidence="5">GST N-terminal domain-containing protein</fullName>
    </recommendedName>
</protein>
<dbReference type="Pfam" id="PF13410">
    <property type="entry name" value="GST_C_2"/>
    <property type="match status" value="1"/>
</dbReference>
<dbReference type="PROSITE" id="PS50404">
    <property type="entry name" value="GST_NTER"/>
    <property type="match status" value="1"/>
</dbReference>
<dbReference type="GO" id="GO:0005737">
    <property type="term" value="C:cytoplasm"/>
    <property type="evidence" value="ECO:0007669"/>
    <property type="project" value="TreeGrafter"/>
</dbReference>
<evidence type="ECO:0000313" key="3">
    <source>
        <dbReference type="EMBL" id="KIP01662.1"/>
    </source>
</evidence>
<dbReference type="SFLD" id="SFLDG00358">
    <property type="entry name" value="Main_(cytGST)"/>
    <property type="match status" value="1"/>
</dbReference>
<dbReference type="InterPro" id="IPR050983">
    <property type="entry name" value="GST_Omega/HSP26"/>
</dbReference>
<dbReference type="STRING" id="745531.A0A0C3RZ63"/>
<dbReference type="CDD" id="cd00570">
    <property type="entry name" value="GST_N_family"/>
    <property type="match status" value="1"/>
</dbReference>
<sequence length="267" mass="29840">MTSNGDTGKSYHLQCTGDALHTVDVHSAPADVTLFGGCFCPFVQRVWAALEYTSMGYQVDPYKKPAELLEISPKGLVPALKFSSGDRPRSLNESTVILEYIQESSLLPPATEAYARALIRLQADHVNRNLVPAFYRYLQAQESEKQIEGGKDFVAAIEDLVKLFERTYAETDTDVGLWTGSDKLSLADIMAAPWLFRATNVLLHYRGFSLPEGGKFNAYITRLCNHPAFKRTCSTEELYFESYERYAYNRPNTSQVANAINSGRALP</sequence>
<dbReference type="OrthoDB" id="4951845at2759"/>
<dbReference type="Proteomes" id="UP000053257">
    <property type="component" value="Unassembled WGS sequence"/>
</dbReference>
<organism evidence="3 4">
    <name type="scientific">Phlebiopsis gigantea (strain 11061_1 CR5-6)</name>
    <name type="common">White-rot fungus</name>
    <name type="synonym">Peniophora gigantea</name>
    <dbReference type="NCBI Taxonomy" id="745531"/>
    <lineage>
        <taxon>Eukaryota</taxon>
        <taxon>Fungi</taxon>
        <taxon>Dikarya</taxon>
        <taxon>Basidiomycota</taxon>
        <taxon>Agaricomycotina</taxon>
        <taxon>Agaricomycetes</taxon>
        <taxon>Polyporales</taxon>
        <taxon>Phanerochaetaceae</taxon>
        <taxon>Phlebiopsis</taxon>
    </lineage>
</organism>
<feature type="domain" description="GST C-terminal" evidence="2">
    <location>
        <begin position="112"/>
        <end position="255"/>
    </location>
</feature>
<dbReference type="AlphaFoldDB" id="A0A0C3RZ63"/>
<dbReference type="PANTHER" id="PTHR43968:SF6">
    <property type="entry name" value="GLUTATHIONE S-TRANSFERASE OMEGA"/>
    <property type="match status" value="1"/>
</dbReference>
<evidence type="ECO:0000259" key="1">
    <source>
        <dbReference type="PROSITE" id="PS50404"/>
    </source>
</evidence>